<name>A0ABD3SQP2_9STRA</name>
<dbReference type="AlphaFoldDB" id="A0ABD3SQP2"/>
<evidence type="ECO:0000313" key="3">
    <source>
        <dbReference type="Proteomes" id="UP001530377"/>
    </source>
</evidence>
<gene>
    <name evidence="2" type="ORF">ACHAXA_006004</name>
</gene>
<feature type="signal peptide" evidence="1">
    <location>
        <begin position="1"/>
        <end position="19"/>
    </location>
</feature>
<feature type="chain" id="PRO_5044787682" evidence="1">
    <location>
        <begin position="20"/>
        <end position="232"/>
    </location>
</feature>
<protein>
    <submittedName>
        <fullName evidence="2">Uncharacterized protein</fullName>
    </submittedName>
</protein>
<keyword evidence="3" id="KW-1185">Reference proteome</keyword>
<sequence>MVKYGKLLVSAFVVGSASAFVPTPHGSVRRATLYMSDTEAPPAPPAMAPPAPKTSAIVAINEETVEFTAGLLGGVVGFALGGPVLGAIGAAAANYASKTDAEVGEILSAVSKTSIEIFNYLSKLDSKYELLDKAKGQLEVALDKVKKSESVDPETVEKIESALSSTNAKIKEINDEYDLVGVGMTALGVVGDLVEKAVVKAGELNEEYQLSSKASAALAEAIEKAKAASNPK</sequence>
<proteinExistence type="predicted"/>
<evidence type="ECO:0000313" key="2">
    <source>
        <dbReference type="EMBL" id="KAL3826924.1"/>
    </source>
</evidence>
<organism evidence="2 3">
    <name type="scientific">Cyclostephanos tholiformis</name>
    <dbReference type="NCBI Taxonomy" id="382380"/>
    <lineage>
        <taxon>Eukaryota</taxon>
        <taxon>Sar</taxon>
        <taxon>Stramenopiles</taxon>
        <taxon>Ochrophyta</taxon>
        <taxon>Bacillariophyta</taxon>
        <taxon>Coscinodiscophyceae</taxon>
        <taxon>Thalassiosirophycidae</taxon>
        <taxon>Stephanodiscales</taxon>
        <taxon>Stephanodiscaceae</taxon>
        <taxon>Cyclostephanos</taxon>
    </lineage>
</organism>
<comment type="caution">
    <text evidence="2">The sequence shown here is derived from an EMBL/GenBank/DDBJ whole genome shotgun (WGS) entry which is preliminary data.</text>
</comment>
<keyword evidence="1" id="KW-0732">Signal</keyword>
<dbReference type="EMBL" id="JALLPB020000011">
    <property type="protein sequence ID" value="KAL3826924.1"/>
    <property type="molecule type" value="Genomic_DNA"/>
</dbReference>
<accession>A0ABD3SQP2</accession>
<evidence type="ECO:0000256" key="1">
    <source>
        <dbReference type="SAM" id="SignalP"/>
    </source>
</evidence>
<reference evidence="2 3" key="1">
    <citation type="submission" date="2024-10" db="EMBL/GenBank/DDBJ databases">
        <title>Updated reference genomes for cyclostephanoid diatoms.</title>
        <authorList>
            <person name="Roberts W.R."/>
            <person name="Alverson A.J."/>
        </authorList>
    </citation>
    <scope>NUCLEOTIDE SEQUENCE [LARGE SCALE GENOMIC DNA]</scope>
    <source>
        <strain evidence="2 3">AJA228-03</strain>
    </source>
</reference>
<dbReference type="Proteomes" id="UP001530377">
    <property type="component" value="Unassembled WGS sequence"/>
</dbReference>